<proteinExistence type="predicted"/>
<keyword evidence="2" id="KW-1185">Reference proteome</keyword>
<gene>
    <name evidence="1" type="ORF">OWV82_014573</name>
</gene>
<evidence type="ECO:0000313" key="2">
    <source>
        <dbReference type="Proteomes" id="UP001164539"/>
    </source>
</evidence>
<organism evidence="1 2">
    <name type="scientific">Melia azedarach</name>
    <name type="common">Chinaberry tree</name>
    <dbReference type="NCBI Taxonomy" id="155640"/>
    <lineage>
        <taxon>Eukaryota</taxon>
        <taxon>Viridiplantae</taxon>
        <taxon>Streptophyta</taxon>
        <taxon>Embryophyta</taxon>
        <taxon>Tracheophyta</taxon>
        <taxon>Spermatophyta</taxon>
        <taxon>Magnoliopsida</taxon>
        <taxon>eudicotyledons</taxon>
        <taxon>Gunneridae</taxon>
        <taxon>Pentapetalae</taxon>
        <taxon>rosids</taxon>
        <taxon>malvids</taxon>
        <taxon>Sapindales</taxon>
        <taxon>Meliaceae</taxon>
        <taxon>Melia</taxon>
    </lineage>
</organism>
<evidence type="ECO:0000313" key="1">
    <source>
        <dbReference type="EMBL" id="KAJ4712309.1"/>
    </source>
</evidence>
<dbReference type="Proteomes" id="UP001164539">
    <property type="component" value="Chromosome 8"/>
</dbReference>
<name>A0ACC1XNJ9_MELAZ</name>
<dbReference type="EMBL" id="CM051401">
    <property type="protein sequence ID" value="KAJ4712309.1"/>
    <property type="molecule type" value="Genomic_DNA"/>
</dbReference>
<accession>A0ACC1XNJ9</accession>
<sequence length="168" mass="18786">MVQKRARKFYCQETWFWLAAVEFKMVMEILISVTLLFVGIAALVVIHVCIVGRAFRRGYEHSGLAQGNSSGIKMISNEDLKEIPSFEYEAAAGSSPVDCVVCLENFRMGDKCRFLPNCRHSFHAQCIDSWLLKTPICPICRTRVSPPKVSVVLKEESGVSPDVGIDLT</sequence>
<reference evidence="1 2" key="1">
    <citation type="journal article" date="2023" name="Science">
        <title>Complex scaffold remodeling in plant triterpene biosynthesis.</title>
        <authorList>
            <person name="De La Pena R."/>
            <person name="Hodgson H."/>
            <person name="Liu J.C."/>
            <person name="Stephenson M.J."/>
            <person name="Martin A.C."/>
            <person name="Owen C."/>
            <person name="Harkess A."/>
            <person name="Leebens-Mack J."/>
            <person name="Jimenez L.E."/>
            <person name="Osbourn A."/>
            <person name="Sattely E.S."/>
        </authorList>
    </citation>
    <scope>NUCLEOTIDE SEQUENCE [LARGE SCALE GENOMIC DNA]</scope>
    <source>
        <strain evidence="2">cv. JPN11</strain>
        <tissue evidence="1">Leaf</tissue>
    </source>
</reference>
<protein>
    <submittedName>
        <fullName evidence="1">RING-H2 finger protein</fullName>
    </submittedName>
</protein>
<comment type="caution">
    <text evidence="1">The sequence shown here is derived from an EMBL/GenBank/DDBJ whole genome shotgun (WGS) entry which is preliminary data.</text>
</comment>